<dbReference type="Proteomes" id="UP000030640">
    <property type="component" value="Unassembled WGS sequence"/>
</dbReference>
<feature type="compositionally biased region" description="Basic and acidic residues" evidence="3">
    <location>
        <begin position="3631"/>
        <end position="3643"/>
    </location>
</feature>
<name>W7AIJ2_9APIC</name>
<dbReference type="GO" id="GO:0048015">
    <property type="term" value="P:phosphatidylinositol-mediated signaling"/>
    <property type="evidence" value="ECO:0007669"/>
    <property type="project" value="TreeGrafter"/>
</dbReference>
<dbReference type="PANTHER" id="PTHR10048:SF22">
    <property type="entry name" value="PHOSPHATIDYLINOSITOL 4-KINASE BETA"/>
    <property type="match status" value="1"/>
</dbReference>
<dbReference type="GO" id="GO:0005737">
    <property type="term" value="C:cytoplasm"/>
    <property type="evidence" value="ECO:0007669"/>
    <property type="project" value="TreeGrafter"/>
</dbReference>
<proteinExistence type="predicted"/>
<keyword evidence="4" id="KW-0812">Transmembrane</keyword>
<evidence type="ECO:0000256" key="2">
    <source>
        <dbReference type="ARBA" id="ARBA00022777"/>
    </source>
</evidence>
<evidence type="ECO:0000256" key="4">
    <source>
        <dbReference type="SAM" id="Phobius"/>
    </source>
</evidence>
<dbReference type="SMART" id="SM00146">
    <property type="entry name" value="PI3Kc"/>
    <property type="match status" value="1"/>
</dbReference>
<feature type="region of interest" description="Disordered" evidence="3">
    <location>
        <begin position="2659"/>
        <end position="2709"/>
    </location>
</feature>
<feature type="transmembrane region" description="Helical" evidence="4">
    <location>
        <begin position="1009"/>
        <end position="1030"/>
    </location>
</feature>
<keyword evidence="4" id="KW-0472">Membrane</keyword>
<feature type="compositionally biased region" description="Basic residues" evidence="3">
    <location>
        <begin position="3008"/>
        <end position="3029"/>
    </location>
</feature>
<evidence type="ECO:0000313" key="6">
    <source>
        <dbReference type="EMBL" id="EUD65121.1"/>
    </source>
</evidence>
<dbReference type="GO" id="GO:0004430">
    <property type="term" value="F:1-phosphatidylinositol 4-kinase activity"/>
    <property type="evidence" value="ECO:0007669"/>
    <property type="project" value="TreeGrafter"/>
</dbReference>
<feature type="region of interest" description="Disordered" evidence="3">
    <location>
        <begin position="1539"/>
        <end position="1594"/>
    </location>
</feature>
<feature type="transmembrane region" description="Helical" evidence="4">
    <location>
        <begin position="461"/>
        <end position="484"/>
    </location>
</feature>
<evidence type="ECO:0000256" key="3">
    <source>
        <dbReference type="SAM" id="MobiDB-lite"/>
    </source>
</evidence>
<feature type="region of interest" description="Disordered" evidence="3">
    <location>
        <begin position="1061"/>
        <end position="1091"/>
    </location>
</feature>
<feature type="region of interest" description="Disordered" evidence="3">
    <location>
        <begin position="1623"/>
        <end position="1658"/>
    </location>
</feature>
<feature type="region of interest" description="Disordered" evidence="3">
    <location>
        <begin position="2599"/>
        <end position="2623"/>
    </location>
</feature>
<dbReference type="VEuPathDB" id="PlasmoDB:C922_04521"/>
<evidence type="ECO:0000259" key="5">
    <source>
        <dbReference type="PROSITE" id="PS50290"/>
    </source>
</evidence>
<keyword evidence="1" id="KW-0808">Transferase</keyword>
<dbReference type="PROSITE" id="PS50290">
    <property type="entry name" value="PI3_4_KINASE_3"/>
    <property type="match status" value="1"/>
</dbReference>
<feature type="compositionally biased region" description="Basic and acidic residues" evidence="3">
    <location>
        <begin position="4015"/>
        <end position="4040"/>
    </location>
</feature>
<feature type="region of interest" description="Disordered" evidence="3">
    <location>
        <begin position="3778"/>
        <end position="3801"/>
    </location>
</feature>
<dbReference type="PANTHER" id="PTHR10048">
    <property type="entry name" value="PHOSPHATIDYLINOSITOL KINASE"/>
    <property type="match status" value="1"/>
</dbReference>
<feature type="region of interest" description="Disordered" evidence="3">
    <location>
        <begin position="3624"/>
        <end position="3643"/>
    </location>
</feature>
<dbReference type="SUPFAM" id="SSF56112">
    <property type="entry name" value="Protein kinase-like (PK-like)"/>
    <property type="match status" value="2"/>
</dbReference>
<dbReference type="RefSeq" id="XP_008818326.1">
    <property type="nucleotide sequence ID" value="XM_008820104.1"/>
</dbReference>
<feature type="compositionally biased region" description="Basic and acidic residues" evidence="3">
    <location>
        <begin position="2558"/>
        <end position="2578"/>
    </location>
</feature>
<dbReference type="OrthoDB" id="10264149at2759"/>
<feature type="transmembrane region" description="Helical" evidence="4">
    <location>
        <begin position="3522"/>
        <end position="3541"/>
    </location>
</feature>
<dbReference type="EMBL" id="KI965483">
    <property type="protein sequence ID" value="EUD65121.1"/>
    <property type="molecule type" value="Genomic_DNA"/>
</dbReference>
<dbReference type="Gene3D" id="1.10.1070.11">
    <property type="entry name" value="Phosphatidylinositol 3-/4-kinase, catalytic domain"/>
    <property type="match status" value="1"/>
</dbReference>
<keyword evidence="7" id="KW-1185">Reference proteome</keyword>
<feature type="compositionally biased region" description="Low complexity" evidence="3">
    <location>
        <begin position="1643"/>
        <end position="1655"/>
    </location>
</feature>
<feature type="region of interest" description="Disordered" evidence="3">
    <location>
        <begin position="4015"/>
        <end position="4068"/>
    </location>
</feature>
<dbReference type="InterPro" id="IPR018936">
    <property type="entry name" value="PI3/4_kinase_CS"/>
</dbReference>
<sequence>MGKNELEERNRALKDVNIENIFKYVVRCGLAGRKKTALIFYLCNSLEESHLERNNVLVLYLSLLSSFEGHLGELFQSRASAGKKEQRGNPEAQESDLQLGLKLSKLNLLFSYIITHISYFVSLSGKYKEDTSLQLFVQYMHIRTFVTLQKFAFQKKKKSQLQKLITLNHLKILLTFLINMYKYRIYEVLNEENLYMISKLIFSIIFFFCHIRENCKTEKLFICFYDYVYHVAEIFIRRYLYHLGKKGKGSNALLVYYQNMVIFVCDYMSKLKVLKHVERYILNNGKSPFCSVTLLSVVTNTVERHLLRPHGEEPPFMRLKRREVSQPSPHEGSSSPLTDEQNGKNGYILLMERRTVSQFVFLKLLRLVEILLVKKDRIYLTVYLHETIGRVTKSTMEKIFLIVNGGDERKNNNIMMMTYDRLFYLYEYYCNILFYIINRSDKRKVRDRRGEANRSTIRNTVYMYLLNSCIFHLYEIYPLVILLLHVTPNEVRSILGYNKFSLVKRMLRIHIGEMEVTRIVNLSIFFFDVVLKNVISTPLVGNYTFPILKCLLWNDKKLSKFFQTVVGTYAGKTDGCAVIEWQQNSVPRSKCLQEADRTEQNENPNLGYYHSDVSAAHGGCGLRRAPLISANLVVNEKNSFVILVNSYVKLNWANLGGEAPIGGLSSGSTIDVADGAKVRNELSRLNHTNRSSTNGCLRKRDHSRCNRGATRGRDEIYTKAYFPLLMKHLLSQLIKRTKKKNFLDDMESNCNNYLGIYINKLHYYCNNIFTYKPIFKHNFSSFVRSHMAKNKRHLIENVSFFNQMFNLYSSKKKGSEKRKKKNFFFKNKTFVLSSIEKKHSYSNYTFLRKILNYKISYFDNEHYYFRFLFNLKFLHNLNDYINEYFLLKKKQLNRKVIFNISLNIKEKIKKMKPGLNDLYDHPVGNASVGSLGPFGQSDLKLQSKSESIVKDFQASKGCRYWQPKRREKREGNLLLHFLFINYNYCVCKQDAGDHMSRYLLLILKYFESVMPYVHIYKYICALLLFLISFVERKPLSRTDVLRVGGGGSALGRGAANSLTNRRKLGRKVRNNNPKQYGRAASKEGHDAGEASPVRGNAVGRIVLQGVEKEYARVEEDVMKEMKKVGAGRHNLPTSKCPLLQRASNRKAALKVLTGTIDRLKTYLFSNTFHYLYQDVRKYNKYITMLSLYFYKLYFTLLYFEIYQRDYLQGSEVDLIKSKIAEITPVLSIKYLNKNNIHSVCKIEIIKSIKEDRTENNSQVEVNNNDVDKLYVLIMHYIESMKRKEFILYTLYLLIDKAIFRNKYIHKNVKKLIHFKVSTFLHDMGEFHDYSVIFSTLFLQMNIMSYNKIIRNYIYFIFDQIFKLKFSILFDGGFLICFLKNLEKSSLDYAFSKMIYEEKKKFKNFIDKKKSTIIKIIYKVNLYITINYLLFLKMLNCCKFFLNLYSFFYYEFYIFCVNKYVRRYRGRHKERVEERLEKEEKDDEDDDYDGRCYYEEVSQGRRAKELCSSFPDRGEQGAEGVGGLSSGSVIAEARELLEEGDHPHGSPLHGSLPHSRSAPSSTGRRSSPKRGRSGRATLKGLHSTSGLLSMGNSRGRSNYRIIGRRRRKINSNFFETNKEFKEFLENTSDESQQSRKPEQPPQPEQSHQPEQSNPSHQRMRPRLVMRNDTLNNDANYFKVLKKIRGGNTFICNLYDIKISKRILYNRKHIKEYMNTVNFVISVFLATNINNLNMDTLNNNYIYIISKIVKKNIKFYFFYFYYSIFRKKGKRLKSIYSVNLDTIVNNSFGGSGTMGGSGIMETSHNVGRSGNVCKLSIKKKYIYVLYTLSTILCVYNYKYAFFNYYFFVFYKFVKMLAKMTAKSIWVGNYLVDRCGGEAAVPADDSHCAEKNAAERTGLDEPQKPRGHCKLSRLSKRERSFLESDMLMIKRYVNDYIRESSIRMHRNLFRSDMPHKYVLDRYTTLINNTLLLLLFTNYLSLTYQNINLTENKIVQRKITLLEKYKHYLMNKIVQIYFLNIPYLCNYLVVTLEFCLLFSRTFLTINYTSFSLMREMKAIFRNGYMYRLVNCLNALQHMKTFYHLSCYRSGNLYFHNYKKVADEKFHCFGEGNLGGVRDVGVVAGVISCSRVARGNTTLERAEQDDSDGSLSQYDDYIYKDAFKEVKEVLKKKTKQHMRDYFERSMKNIFYLLDCFKDISSISLFLNFYLQENTKIRDIYDNLHIQSMNNIYLYNFKALKINYHFLCIVFLSIVQIFNYTSNFFHSYSYVIDLYAKYKYSYFLYDYSLRNFFSFFNVYMFQMSRCRQRKKAFVNFRNQVNTICISDIFDFNRLLLQKGFLFLCFFFHNFENVLPDIYCVNCANKYSVGCYHRNALPVNLGLVRHGKKGKPAVRRISKQDTMRAVISDPASGVANGERPPGKRNPRMAANHVSDSDGEDSLPYVEVEPGGENDPAVKDSNRVGKKTQEGYFEMFYKREGDKKMAVSVEHAGGIRSPLQIDAHMDRDIKTHEEEINFGVKPTVGHFQEIGAQKGDHSSGENLTQKGEKLKSEDSQLTREVSTPIRPKEPSRRSKEGAKTENEEHSSTIGKYAGGIISYFKNKVTRMGNKKGRGTGAGGRRQVRSKTGNGYSFDDDFVDAEEHARCSSCGGSSDWGGRSLMRASGIPKRGVNVRGQDDAIYDRNEKNGKEDGSYDEGEDLDNRDRGQHHHHRDDDDLCSRKVREKDVELLNAYKYLLTYQKRNKRRLYDYHLKEELRCMCINKYIHVCNLIYNCLMYMYQLKYKYKDMKKKGFCLFAYTPFRRKKELDNIHSSNVKNEIVINTRHLLNLDFIIMSTLYLAESIYINLYKCKLFTDMCIFNNIKYVCLENSQVKKKNSYQSGDHILHSGSNRNNVKAVSERKHRRDADRSAYQSSYVTYQANANGSSSLSRRNVLEEEGEDFGSCKLTRGNYNGEKMKPGANSRRTTPVDVGMAAGSGKKKQVEIDTNHMCSSGSGKGNVSDHRSSNSSSDGGGSKKNSRAKREKNKATSRRKKKKSVSRMSFFLRRRKKHDVPKSSRNLSIRNYLFADKNLSKKSCKVKDPSINYFHNYKILSDNYKAKLARMNKKKRKKEKLKEKEKGKKEKKKEKGKGKKKEEKEKKQKKGKKKGPPSEAIRSTSGSAFYHNYGIYGIDDDHEDDDDDEDEEGKPSRKAKWNFQSFFFGRKRGEVDPGRGSAHHERGKITDAYRTSEPVRIDNLFVKHKSRSIKNSDMNRLLKMDRGALEEENMDRIRHLFITFNNNFKEKKISTYISNIFSYTSLHSNFNVFYRSHFEIFDQKIKVGRGLLKVLYSYYYRHNLSTFYKVFKKIEYIYVYLNLHFYNSLFNMDVKELNEDINKYSLFMMVKYIKRHLHSNPKLYSTFIVKVLNFANNGVHKMTNFLCMYLYNDLLNVLHQYLIQVSISNKLTLNKYNLFLLRKNKLPYVPISNVLFLHCNQFSLNDIVKILYSHPQYGLFLRTVAVSNLLYWYKKSTITNCIYLQLFEYLKVDLGNRVFFFIVFFCFQSFLFLYQLFMNLHTYIDDEYLVDLVLPHERKQQYAVEELSDGGRKEKTQIVSALDGHHLDHQCVLFNTEMFARKTNPVRNILMILFPQKSRKNLPTGGESDKHGDTTNGRENEKDIINMDNFIFFKYQRYVKKSHVLSIKCFLIKKLLIQNLRDKSRKALIESCRFHNYIFYTSQRAAQLDKNIQQDFVKMEVQNLLNTMDVHRVKLLTSSNVVWGVSDEVKILMSATRTPILLTFHTSAMSRTTVGSLPGHHAKKTMPTDHVSKKRTHHRMWSLPNVRMATSNGGGDGAPLKKNDRSLFVSEGDVPLGTHTLQEQTRSGSEKRPHSYYLYSEGYNKSVRTYEHASTDCIKRSGKLPEGDIEGNRNCAFPSLHSALLTPPKMSQNWEDVSYIYKVNDDVRQDKLVIQIIHIFIHILSDYKSSYNLFPYNIVTNKYSNVHVKGGEGDRNSKCAASRGDGVDEAKTRSGRKFSFSFRLFRKRKEQTEEEAKGEVSKKDRVGRNASKREPSMEDGNTEDLSKNSTDPRGSCNGGDGKTPLMREELRSANLERSIIPYIPEHISGKSKGVETSRKKRKKKKKKKLENFGAVIEVLANTKSRHEIGRKYKNIIKFYHLKFSHINTYIYALKNFICSLAAYSLLSFVLQVKDRHNGNLLFDDYGNIIHIDFGYILNIYPGISINFELAPFKLTREMIMLLTMKNQKKQYFIFTYIQLVVKGYLLLREKSDWLISSILSLSHSDINCFKYNTVEKLRKRLKLDKSDNDASIFMINKIHQAYNNITTIMYDYIQNIQQGIQ</sequence>
<feature type="domain" description="PI3K/PI4K catalytic" evidence="5">
    <location>
        <begin position="3894"/>
        <end position="4310"/>
    </location>
</feature>
<gene>
    <name evidence="6" type="ORF">C922_04521</name>
</gene>
<feature type="compositionally biased region" description="Basic residues" evidence="3">
    <location>
        <begin position="3094"/>
        <end position="3103"/>
    </location>
</feature>
<feature type="region of interest" description="Disordered" evidence="3">
    <location>
        <begin position="2872"/>
        <end position="2904"/>
    </location>
</feature>
<feature type="compositionally biased region" description="Basic and acidic residues" evidence="3">
    <location>
        <begin position="2667"/>
        <end position="2684"/>
    </location>
</feature>
<feature type="region of interest" description="Disordered" evidence="3">
    <location>
        <begin position="3974"/>
        <end position="3994"/>
    </location>
</feature>
<dbReference type="GO" id="GO:0005886">
    <property type="term" value="C:plasma membrane"/>
    <property type="evidence" value="ECO:0007669"/>
    <property type="project" value="TreeGrafter"/>
</dbReference>
<feature type="transmembrane region" description="Helical" evidence="4">
    <location>
        <begin position="1739"/>
        <end position="1760"/>
    </location>
</feature>
<feature type="transmembrane region" description="Helical" evidence="4">
    <location>
        <begin position="1819"/>
        <end position="1836"/>
    </location>
</feature>
<feature type="transmembrane region" description="Helical" evidence="4">
    <location>
        <begin position="1415"/>
        <end position="1433"/>
    </location>
</feature>
<feature type="transmembrane region" description="Helical" evidence="4">
    <location>
        <begin position="1710"/>
        <end position="1727"/>
    </location>
</feature>
<feature type="compositionally biased region" description="Basic residues" evidence="3">
    <location>
        <begin position="3113"/>
        <end position="3123"/>
    </location>
</feature>
<feature type="region of interest" description="Disordered" evidence="3">
    <location>
        <begin position="3094"/>
        <end position="3148"/>
    </location>
</feature>
<feature type="region of interest" description="Disordered" evidence="3">
    <location>
        <begin position="2524"/>
        <end position="2581"/>
    </location>
</feature>
<evidence type="ECO:0000256" key="1">
    <source>
        <dbReference type="ARBA" id="ARBA00022679"/>
    </source>
</evidence>
<accession>W7AIJ2</accession>
<organism evidence="6 7">
    <name type="scientific">Plasmodium inui San Antonio 1</name>
    <dbReference type="NCBI Taxonomy" id="1237626"/>
    <lineage>
        <taxon>Eukaryota</taxon>
        <taxon>Sar</taxon>
        <taxon>Alveolata</taxon>
        <taxon>Apicomplexa</taxon>
        <taxon>Aconoidasida</taxon>
        <taxon>Haemosporida</taxon>
        <taxon>Plasmodiidae</taxon>
        <taxon>Plasmodium</taxon>
        <taxon>Plasmodium (Plasmodium)</taxon>
    </lineage>
</organism>
<feature type="transmembrane region" description="Helical" evidence="4">
    <location>
        <begin position="1959"/>
        <end position="1978"/>
    </location>
</feature>
<feature type="compositionally biased region" description="Polar residues" evidence="3">
    <location>
        <begin position="325"/>
        <end position="340"/>
    </location>
</feature>
<feature type="compositionally biased region" description="Basic and acidic residues" evidence="3">
    <location>
        <begin position="2538"/>
        <end position="2549"/>
    </location>
</feature>
<dbReference type="GO" id="GO:0046854">
    <property type="term" value="P:phosphatidylinositol phosphate biosynthetic process"/>
    <property type="evidence" value="ECO:0007669"/>
    <property type="project" value="InterPro"/>
</dbReference>
<protein>
    <recommendedName>
        <fullName evidence="5">PI3K/PI4K catalytic domain-containing protein</fullName>
    </recommendedName>
</protein>
<keyword evidence="4" id="KW-1133">Transmembrane helix</keyword>
<dbReference type="InterPro" id="IPR036940">
    <property type="entry name" value="PI3/4_kinase_cat_sf"/>
</dbReference>
<evidence type="ECO:0000313" key="7">
    <source>
        <dbReference type="Proteomes" id="UP000030640"/>
    </source>
</evidence>
<dbReference type="Pfam" id="PF00454">
    <property type="entry name" value="PI3_PI4_kinase"/>
    <property type="match status" value="1"/>
</dbReference>
<keyword evidence="2" id="KW-0418">Kinase</keyword>
<feature type="transmembrane region" description="Helical" evidence="4">
    <location>
        <begin position="1439"/>
        <end position="1460"/>
    </location>
</feature>
<feature type="compositionally biased region" description="Polar residues" evidence="3">
    <location>
        <begin position="1581"/>
        <end position="1591"/>
    </location>
</feature>
<feature type="region of interest" description="Disordered" evidence="3">
    <location>
        <begin position="2402"/>
        <end position="2433"/>
    </location>
</feature>
<feature type="transmembrane region" description="Helical" evidence="4">
    <location>
        <begin position="2023"/>
        <end position="2043"/>
    </location>
</feature>
<dbReference type="InterPro" id="IPR011009">
    <property type="entry name" value="Kinase-like_dom_sf"/>
</dbReference>
<dbReference type="InterPro" id="IPR015433">
    <property type="entry name" value="PI3/4_kinase"/>
</dbReference>
<dbReference type="Gene3D" id="3.30.1010.10">
    <property type="entry name" value="Phosphatidylinositol 3-kinase Catalytic Subunit, Chain A, domain 4"/>
    <property type="match status" value="1"/>
</dbReference>
<dbReference type="InterPro" id="IPR000403">
    <property type="entry name" value="PI3/4_kinase_cat_dom"/>
</dbReference>
<feature type="region of interest" description="Disordered" evidence="3">
    <location>
        <begin position="318"/>
        <end position="340"/>
    </location>
</feature>
<dbReference type="GeneID" id="20039795"/>
<reference evidence="6 7" key="1">
    <citation type="submission" date="2013-02" db="EMBL/GenBank/DDBJ databases">
        <title>The Genome Sequence of Plasmodium inui San Antonio 1.</title>
        <authorList>
            <consortium name="The Broad Institute Genome Sequencing Platform"/>
            <consortium name="The Broad Institute Genome Sequencing Center for Infectious Disease"/>
            <person name="Neafsey D."/>
            <person name="Cheeseman I."/>
            <person name="Volkman S."/>
            <person name="Adams J."/>
            <person name="Walker B."/>
            <person name="Young S.K."/>
            <person name="Zeng Q."/>
            <person name="Gargeya S."/>
            <person name="Fitzgerald M."/>
            <person name="Haas B."/>
            <person name="Abouelleil A."/>
            <person name="Alvarado L."/>
            <person name="Arachchi H.M."/>
            <person name="Berlin A.M."/>
            <person name="Chapman S.B."/>
            <person name="Dewar J."/>
            <person name="Goldberg J."/>
            <person name="Griggs A."/>
            <person name="Gujja S."/>
            <person name="Hansen M."/>
            <person name="Howarth C."/>
            <person name="Imamovic A."/>
            <person name="Larimer J."/>
            <person name="McCowan C."/>
            <person name="Murphy C."/>
            <person name="Neiman D."/>
            <person name="Pearson M."/>
            <person name="Priest M."/>
            <person name="Roberts A."/>
            <person name="Saif S."/>
            <person name="Shea T."/>
            <person name="Sisk P."/>
            <person name="Sykes S."/>
            <person name="Wortman J."/>
            <person name="Nusbaum C."/>
            <person name="Birren B."/>
        </authorList>
    </citation>
    <scope>NUCLEOTIDE SEQUENCE [LARGE SCALE GENOMIC DNA]</scope>
    <source>
        <strain evidence="6 7">San Antonio 1</strain>
    </source>
</reference>
<dbReference type="PROSITE" id="PS00916">
    <property type="entry name" value="PI3_4_KINASE_2"/>
    <property type="match status" value="1"/>
</dbReference>
<feature type="region of interest" description="Disordered" evidence="3">
    <location>
        <begin position="2937"/>
        <end position="3048"/>
    </location>
</feature>
<feature type="transmembrane region" description="Helical" evidence="4">
    <location>
        <begin position="422"/>
        <end position="440"/>
    </location>
</feature>